<dbReference type="Gene3D" id="1.10.287.130">
    <property type="match status" value="2"/>
</dbReference>
<dbReference type="GO" id="GO:0000155">
    <property type="term" value="F:phosphorelay sensor kinase activity"/>
    <property type="evidence" value="ECO:0007669"/>
    <property type="project" value="InterPro"/>
</dbReference>
<dbReference type="InterPro" id="IPR036890">
    <property type="entry name" value="HATPase_C_sf"/>
</dbReference>
<dbReference type="InterPro" id="IPR013656">
    <property type="entry name" value="PAS_4"/>
</dbReference>
<evidence type="ECO:0000256" key="11">
    <source>
        <dbReference type="SAM" id="MobiDB-lite"/>
    </source>
</evidence>
<dbReference type="FunFam" id="3.30.565.10:FF:000006">
    <property type="entry name" value="Sensor histidine kinase WalK"/>
    <property type="match status" value="1"/>
</dbReference>
<evidence type="ECO:0000256" key="10">
    <source>
        <dbReference type="SAM" id="Coils"/>
    </source>
</evidence>
<evidence type="ECO:0000256" key="3">
    <source>
        <dbReference type="ARBA" id="ARBA00022553"/>
    </source>
</evidence>
<comment type="catalytic activity">
    <reaction evidence="1">
        <text>ATP + protein L-histidine = ADP + protein N-phospho-L-histidine.</text>
        <dbReference type="EC" id="2.7.13.3"/>
    </reaction>
</comment>
<keyword evidence="5" id="KW-0418">Kinase</keyword>
<dbReference type="EMBL" id="AP018176">
    <property type="protein sequence ID" value="BAY20030.1"/>
    <property type="molecule type" value="Genomic_DNA"/>
</dbReference>
<organism evidence="16 17">
    <name type="scientific">Anabaenopsis circularis NIES-21</name>
    <dbReference type="NCBI Taxonomy" id="1085406"/>
    <lineage>
        <taxon>Bacteria</taxon>
        <taxon>Bacillati</taxon>
        <taxon>Cyanobacteriota</taxon>
        <taxon>Cyanophyceae</taxon>
        <taxon>Nostocales</taxon>
        <taxon>Nodulariaceae</taxon>
        <taxon>Anabaenopsis</taxon>
    </lineage>
</organism>
<dbReference type="EC" id="2.7.13.3" evidence="2"/>
<evidence type="ECO:0000256" key="5">
    <source>
        <dbReference type="ARBA" id="ARBA00022777"/>
    </source>
</evidence>
<evidence type="ECO:0000256" key="2">
    <source>
        <dbReference type="ARBA" id="ARBA00012438"/>
    </source>
</evidence>
<dbReference type="InterPro" id="IPR003594">
    <property type="entry name" value="HATPase_dom"/>
</dbReference>
<feature type="domain" description="PAS" evidence="14">
    <location>
        <begin position="853"/>
        <end position="899"/>
    </location>
</feature>
<evidence type="ECO:0000256" key="8">
    <source>
        <dbReference type="ARBA" id="ARBA00055745"/>
    </source>
</evidence>
<dbReference type="InterPro" id="IPR001610">
    <property type="entry name" value="PAC"/>
</dbReference>
<dbReference type="InterPro" id="IPR004358">
    <property type="entry name" value="Sig_transdc_His_kin-like_C"/>
</dbReference>
<feature type="domain" description="PAC" evidence="15">
    <location>
        <begin position="1176"/>
        <end position="1228"/>
    </location>
</feature>
<dbReference type="OrthoDB" id="9796100at2"/>
<dbReference type="Gene3D" id="3.30.450.40">
    <property type="match status" value="1"/>
</dbReference>
<keyword evidence="7" id="KW-0472">Membrane</keyword>
<proteinExistence type="predicted"/>
<dbReference type="SMART" id="SM00086">
    <property type="entry name" value="PAC"/>
    <property type="match status" value="5"/>
</dbReference>
<evidence type="ECO:0000256" key="4">
    <source>
        <dbReference type="ARBA" id="ARBA00022679"/>
    </source>
</evidence>
<reference evidence="16 17" key="1">
    <citation type="submission" date="2017-06" db="EMBL/GenBank/DDBJ databases">
        <title>Genome sequencing of cyanobaciteial culture collection at National Institute for Environmental Studies (NIES).</title>
        <authorList>
            <person name="Hirose Y."/>
            <person name="Shimura Y."/>
            <person name="Fujisawa T."/>
            <person name="Nakamura Y."/>
            <person name="Kawachi M."/>
        </authorList>
    </citation>
    <scope>NUCLEOTIDE SEQUENCE [LARGE SCALE GENOMIC DNA]</scope>
    <source>
        <strain evidence="16 17">NIES-21</strain>
        <plasmid evidence="17">Plasmid2 dna</plasmid>
    </source>
</reference>
<dbReference type="SUPFAM" id="SSF55874">
    <property type="entry name" value="ATPase domain of HSP90 chaperone/DNA topoisomerase II/histidine kinase"/>
    <property type="match status" value="2"/>
</dbReference>
<feature type="coiled-coil region" evidence="10">
    <location>
        <begin position="816"/>
        <end position="867"/>
    </location>
</feature>
<feature type="domain" description="PAC" evidence="15">
    <location>
        <begin position="1050"/>
        <end position="1102"/>
    </location>
</feature>
<evidence type="ECO:0000256" key="6">
    <source>
        <dbReference type="ARBA" id="ARBA00023012"/>
    </source>
</evidence>
<dbReference type="CDD" id="cd17574">
    <property type="entry name" value="REC_OmpR"/>
    <property type="match status" value="1"/>
</dbReference>
<dbReference type="PROSITE" id="PS50113">
    <property type="entry name" value="PAC"/>
    <property type="match status" value="2"/>
</dbReference>
<feature type="domain" description="PAS" evidence="14">
    <location>
        <begin position="1103"/>
        <end position="1173"/>
    </location>
</feature>
<keyword evidence="16" id="KW-0614">Plasmid</keyword>
<dbReference type="PANTHER" id="PTHR43547">
    <property type="entry name" value="TWO-COMPONENT HISTIDINE KINASE"/>
    <property type="match status" value="1"/>
</dbReference>
<accession>A0A1Z4GRD6</accession>
<protein>
    <recommendedName>
        <fullName evidence="2">histidine kinase</fullName>
        <ecNumber evidence="2">2.7.13.3</ecNumber>
    </recommendedName>
</protein>
<feature type="domain" description="PAS" evidence="14">
    <location>
        <begin position="973"/>
        <end position="1046"/>
    </location>
</feature>
<dbReference type="SUPFAM" id="SSF55785">
    <property type="entry name" value="PYP-like sensor domain (PAS domain)"/>
    <property type="match status" value="6"/>
</dbReference>
<dbReference type="SUPFAM" id="SSF55781">
    <property type="entry name" value="GAF domain-like"/>
    <property type="match status" value="1"/>
</dbReference>
<dbReference type="SMART" id="SM00091">
    <property type="entry name" value="PAS"/>
    <property type="match status" value="5"/>
</dbReference>
<dbReference type="Gene3D" id="6.10.250.490">
    <property type="match status" value="1"/>
</dbReference>
<dbReference type="SUPFAM" id="SSF52172">
    <property type="entry name" value="CheY-like"/>
    <property type="match status" value="1"/>
</dbReference>
<dbReference type="InterPro" id="IPR005467">
    <property type="entry name" value="His_kinase_dom"/>
</dbReference>
<evidence type="ECO:0000259" key="14">
    <source>
        <dbReference type="PROSITE" id="PS50112"/>
    </source>
</evidence>
<dbReference type="InterPro" id="IPR000014">
    <property type="entry name" value="PAS"/>
</dbReference>
<dbReference type="SUPFAM" id="SSF47384">
    <property type="entry name" value="Homodimeric domain of signal transducing histidine kinase"/>
    <property type="match status" value="2"/>
</dbReference>
<dbReference type="Pfam" id="PF08448">
    <property type="entry name" value="PAS_4"/>
    <property type="match status" value="4"/>
</dbReference>
<keyword evidence="6" id="KW-0902">Two-component regulatory system</keyword>
<dbReference type="SMART" id="SM00388">
    <property type="entry name" value="HisKA"/>
    <property type="match status" value="2"/>
</dbReference>
<sequence length="1705" mass="190520">MTNDQAVLDQLFAGGGEMGALMRSRFACTEGNADWLQTSLGLPEHWSQSLKTALRIVLTSRQPMFVWWGEDLINLYNDAYSSFLQNKHPAALGLPASRVWHEIWDQLEPRIESAIRKNEGTFDEALLFIMLRKGYLEETYVTFSYSPIPDDHGGTGGIFCACTDDTHRIIGERQLALLQELAARTADARTFQAACTESASCLETNPYDLPFAMIYLIEPEQQQIVLAGTSSIARDHPAVLQAVAFDDDSVWQLAEVVRTQKARLITDLAASFDNLPTGAWQQIPHQAVAIPIAASGQTGKAGILVVGLNPFRLFDGNYRGFIDLVAGQISASIANAEAYEAERKRAEALAKLDRAKTVFFSNVSHEFRTPLTLMLGPLEDALASLEEQGSGRIDETPSPYLPVYSPTLKHQLQVAYRNAQRLLKLVNTLLDFARIESGRIEAVYEPTDLAMLTTDLAGVFRSAIERAGLRLRVDCPPLPQLVYVDRQMWEKIVLNLLSNAFKFTFEGEIRVSLRWERQEAEGRRQEANESSSSPSALCPLPSAFVLLEVRDTGTGIPAAELPHIFQRFHRVKGAAGRSYEGSGIGLSLVQELVKLHGGSIRVNSVVGQGTCFTISIPTGYSHLPGDRVASLQENRLQLQHGEAQLYNNAERSFASIETRATPYIAEALGWLPDERSEQVDEWMREAAHHPSTRPPTHPSTHSPARPARILLADDNADMRHYMRRLLNQQYEVEVVPDGVAALAAIRQQMPDLVLTDVMMPRLDGFGLLQALRANPDTHQIPIILLSARAGEESRIEGLVAGADDYLIKPFSARELLARVEATLKMARMRQEAAQQERELRLISEAAQQQAEAAYDRINELLESMTDAFTALDRDWRITYQNAAAQRINGKPLTEVLGKTHWEEWPASVGSQLEHQYRRAMAEQIPVHFEHHYYLPPSFDVWLEIHAYPSEEGLGIFYRDITARKQSEEALHVALQRLRYHFMNSPLAVMEFDSEARVMQWSPQAENVFGWKSQEVLGKRLIDMGFVHAEDEAAARREVIAPLVDGDTQSKTMYNRNYSKDGSIVYCEWYNSVLKNEAGELISILSLALDVTDRKQAEEALRESEERFRAIVNQATAGIGQCNMSGQFILVNQKYCKITGYSREELLHKRMQGITHPDDLPHNMELYQRLASKGIDFTIEKRYICKDGSEVWVSNSVSPVRDTFGQVQSAVAVVVDISDRKRAEIALQKSEAKFRAAFDQMYQFVGLLTPDGILLETNQNPLTFANVEHEAVIGKPFWEFPSWNATAELQEIAKTLVAQAAAGQLFHQEVNLCDASSNLHTFDVSAKPVYAIETDQILWVIVEGRDISAQVRLQNALRQEQERSLQLITSSVDGIVAFDADGCCTLWNPAMEQMTGLRQEDVMGRRGVDVFAVILDAKTLQGFHPGIEKAVTSFDFHFTHSKTRQHQWIEAHYSPLHGGSETHNGGLLMARDVTQQRELERMKREFISIISHEIRTPLSSIRGALGLVATGVLDDDPQTAKEMLGIANNNIERLVRLVNDVLALSRLESGQVELKKQWCEAATLVQQAFSSVQNLAEANQVDLRSSTGNIQVLADPDWLVQVLVNLINNAVKFSPAGTTVSVNVEPQPQQVLFQVTDQGRGIPSEKLETIFGQFQQVNMSDSRQKGGTGLGLSICRLIVQLHGGRIWAESELGRGSKFYFTLPIPD</sequence>
<dbReference type="FunFam" id="1.10.287.130:FF:000001">
    <property type="entry name" value="Two-component sensor histidine kinase"/>
    <property type="match status" value="1"/>
</dbReference>
<evidence type="ECO:0000259" key="15">
    <source>
        <dbReference type="PROSITE" id="PS50113"/>
    </source>
</evidence>
<feature type="coiled-coil region" evidence="10">
    <location>
        <begin position="329"/>
        <end position="356"/>
    </location>
</feature>
<dbReference type="InterPro" id="IPR036097">
    <property type="entry name" value="HisK_dim/P_sf"/>
</dbReference>
<dbReference type="Pfam" id="PF08447">
    <property type="entry name" value="PAS_3"/>
    <property type="match status" value="1"/>
</dbReference>
<evidence type="ECO:0000256" key="9">
    <source>
        <dbReference type="PROSITE-ProRule" id="PRU00169"/>
    </source>
</evidence>
<evidence type="ECO:0000259" key="12">
    <source>
        <dbReference type="PROSITE" id="PS50109"/>
    </source>
</evidence>
<dbReference type="PROSITE" id="PS50109">
    <property type="entry name" value="HIS_KIN"/>
    <property type="match status" value="2"/>
</dbReference>
<evidence type="ECO:0000256" key="7">
    <source>
        <dbReference type="ARBA" id="ARBA00023136"/>
    </source>
</evidence>
<evidence type="ECO:0000313" key="16">
    <source>
        <dbReference type="EMBL" id="BAY20030.1"/>
    </source>
</evidence>
<dbReference type="SMART" id="SM00448">
    <property type="entry name" value="REC"/>
    <property type="match status" value="1"/>
</dbReference>
<dbReference type="CDD" id="cd00130">
    <property type="entry name" value="PAS"/>
    <property type="match status" value="4"/>
</dbReference>
<dbReference type="CDD" id="cd00082">
    <property type="entry name" value="HisKA"/>
    <property type="match status" value="2"/>
</dbReference>
<dbReference type="InterPro" id="IPR013655">
    <property type="entry name" value="PAS_fold_3"/>
</dbReference>
<feature type="region of interest" description="Disordered" evidence="11">
    <location>
        <begin position="686"/>
        <end position="706"/>
    </location>
</feature>
<geneLocation type="plasmid" evidence="17">
    <name>Plasmid2 dna</name>
</geneLocation>
<dbReference type="InterPro" id="IPR035965">
    <property type="entry name" value="PAS-like_dom_sf"/>
</dbReference>
<dbReference type="NCBIfam" id="TIGR00229">
    <property type="entry name" value="sensory_box"/>
    <property type="match status" value="4"/>
</dbReference>
<dbReference type="Gene3D" id="3.30.450.20">
    <property type="entry name" value="PAS domain"/>
    <property type="match status" value="6"/>
</dbReference>
<dbReference type="Pfam" id="PF00512">
    <property type="entry name" value="HisKA"/>
    <property type="match status" value="2"/>
</dbReference>
<dbReference type="InterPro" id="IPR029016">
    <property type="entry name" value="GAF-like_dom_sf"/>
</dbReference>
<dbReference type="CDD" id="cd16922">
    <property type="entry name" value="HATPase_EvgS-ArcB-TorS-like"/>
    <property type="match status" value="2"/>
</dbReference>
<evidence type="ECO:0000256" key="1">
    <source>
        <dbReference type="ARBA" id="ARBA00000085"/>
    </source>
</evidence>
<dbReference type="InterPro" id="IPR000700">
    <property type="entry name" value="PAS-assoc_C"/>
</dbReference>
<dbReference type="Gene3D" id="3.40.50.2300">
    <property type="match status" value="1"/>
</dbReference>
<dbReference type="PROSITE" id="PS50112">
    <property type="entry name" value="PAS"/>
    <property type="match status" value="4"/>
</dbReference>
<feature type="modified residue" description="4-aspartylphosphate" evidence="9">
    <location>
        <position position="756"/>
    </location>
</feature>
<gene>
    <name evidence="16" type="ORF">NIES21_59000</name>
</gene>
<dbReference type="PANTHER" id="PTHR43547:SF2">
    <property type="entry name" value="HYBRID SIGNAL TRANSDUCTION HISTIDINE KINASE C"/>
    <property type="match status" value="1"/>
</dbReference>
<dbReference type="Pfam" id="PF02518">
    <property type="entry name" value="HATPase_c"/>
    <property type="match status" value="2"/>
</dbReference>
<dbReference type="SMART" id="SM00387">
    <property type="entry name" value="HATPase_c"/>
    <property type="match status" value="2"/>
</dbReference>
<keyword evidence="10" id="KW-0175">Coiled coil</keyword>
<evidence type="ECO:0000313" key="17">
    <source>
        <dbReference type="Proteomes" id="UP000218287"/>
    </source>
</evidence>
<dbReference type="Proteomes" id="UP000218287">
    <property type="component" value="Plasmid Plasmid2 dna"/>
</dbReference>
<dbReference type="InterPro" id="IPR003661">
    <property type="entry name" value="HisK_dim/P_dom"/>
</dbReference>
<keyword evidence="4" id="KW-0808">Transferase</keyword>
<dbReference type="Pfam" id="PF00072">
    <property type="entry name" value="Response_reg"/>
    <property type="match status" value="1"/>
</dbReference>
<dbReference type="InterPro" id="IPR001789">
    <property type="entry name" value="Sig_transdc_resp-reg_receiver"/>
</dbReference>
<dbReference type="PRINTS" id="PR00344">
    <property type="entry name" value="BCTRLSENSOR"/>
</dbReference>
<feature type="domain" description="Histidine kinase" evidence="12">
    <location>
        <begin position="1488"/>
        <end position="1705"/>
    </location>
</feature>
<name>A0A1Z4GRD6_9CYAN</name>
<dbReference type="Gene3D" id="3.30.565.10">
    <property type="entry name" value="Histidine kinase-like ATPase, C-terminal domain"/>
    <property type="match status" value="2"/>
</dbReference>
<feature type="domain" description="Response regulatory" evidence="13">
    <location>
        <begin position="708"/>
        <end position="823"/>
    </location>
</feature>
<keyword evidence="17" id="KW-1185">Reference proteome</keyword>
<feature type="domain" description="PAS" evidence="14">
    <location>
        <begin position="1359"/>
        <end position="1404"/>
    </location>
</feature>
<evidence type="ECO:0000259" key="13">
    <source>
        <dbReference type="PROSITE" id="PS50110"/>
    </source>
</evidence>
<keyword evidence="3 9" id="KW-0597">Phosphoprotein</keyword>
<comment type="function">
    <text evidence="8">Photoreceptor which exists in two forms that are reversibly interconvertible by light: the R form that absorbs maximally in the red region of the spectrum and the FR form that absorbs maximally in the far-red region.</text>
</comment>
<feature type="domain" description="Histidine kinase" evidence="12">
    <location>
        <begin position="362"/>
        <end position="620"/>
    </location>
</feature>
<dbReference type="InterPro" id="IPR011006">
    <property type="entry name" value="CheY-like_superfamily"/>
</dbReference>
<dbReference type="PROSITE" id="PS50110">
    <property type="entry name" value="RESPONSE_REGULATORY"/>
    <property type="match status" value="1"/>
</dbReference>